<dbReference type="Gramene" id="KVI07630">
    <property type="protein sequence ID" value="KVI07630"/>
    <property type="gene ID" value="Ccrd_014013"/>
</dbReference>
<name>A0A103YEH9_CYNCS</name>
<dbReference type="AlphaFoldDB" id="A0A103YEH9"/>
<reference evidence="1 2" key="1">
    <citation type="journal article" date="2016" name="Sci. Rep.">
        <title>The genome sequence of the outbreeding globe artichoke constructed de novo incorporating a phase-aware low-pass sequencing strategy of F1 progeny.</title>
        <authorList>
            <person name="Scaglione D."/>
            <person name="Reyes-Chin-Wo S."/>
            <person name="Acquadro A."/>
            <person name="Froenicke L."/>
            <person name="Portis E."/>
            <person name="Beitel C."/>
            <person name="Tirone M."/>
            <person name="Mauro R."/>
            <person name="Lo Monaco A."/>
            <person name="Mauromicale G."/>
            <person name="Faccioli P."/>
            <person name="Cattivelli L."/>
            <person name="Rieseberg L."/>
            <person name="Michelmore R."/>
            <person name="Lanteri S."/>
        </authorList>
    </citation>
    <scope>NUCLEOTIDE SEQUENCE [LARGE SCALE GENOMIC DNA]</scope>
    <source>
        <strain evidence="1">2C</strain>
    </source>
</reference>
<organism evidence="1 2">
    <name type="scientific">Cynara cardunculus var. scolymus</name>
    <name type="common">Globe artichoke</name>
    <name type="synonym">Cynara scolymus</name>
    <dbReference type="NCBI Taxonomy" id="59895"/>
    <lineage>
        <taxon>Eukaryota</taxon>
        <taxon>Viridiplantae</taxon>
        <taxon>Streptophyta</taxon>
        <taxon>Embryophyta</taxon>
        <taxon>Tracheophyta</taxon>
        <taxon>Spermatophyta</taxon>
        <taxon>Magnoliopsida</taxon>
        <taxon>eudicotyledons</taxon>
        <taxon>Gunneridae</taxon>
        <taxon>Pentapetalae</taxon>
        <taxon>asterids</taxon>
        <taxon>campanulids</taxon>
        <taxon>Asterales</taxon>
        <taxon>Asteraceae</taxon>
        <taxon>Carduoideae</taxon>
        <taxon>Cardueae</taxon>
        <taxon>Carduinae</taxon>
        <taxon>Cynara</taxon>
    </lineage>
</organism>
<dbReference type="STRING" id="59895.A0A103YEH9"/>
<comment type="caution">
    <text evidence="1">The sequence shown here is derived from an EMBL/GenBank/DDBJ whole genome shotgun (WGS) entry which is preliminary data.</text>
</comment>
<dbReference type="Proteomes" id="UP000243975">
    <property type="component" value="Unassembled WGS sequence"/>
</dbReference>
<protein>
    <submittedName>
        <fullName evidence="1">Uncharacterized protein</fullName>
    </submittedName>
</protein>
<gene>
    <name evidence="1" type="ORF">Ccrd_014013</name>
</gene>
<dbReference type="EMBL" id="LEKV01001501">
    <property type="protein sequence ID" value="KVI07630.1"/>
    <property type="molecule type" value="Genomic_DNA"/>
</dbReference>
<proteinExistence type="predicted"/>
<sequence length="91" mass="10165">MTICNHLYLQDTTASLFLSFPSILLPSCRGCFSAFPVQLYQVDLPSMTMPLNSSVSLEIIEQQPDCAQNQKQKGIRLFPKRAIMQGVVAML</sequence>
<accession>A0A103YEH9</accession>
<keyword evidence="2" id="KW-1185">Reference proteome</keyword>
<feature type="non-terminal residue" evidence="1">
    <location>
        <position position="1"/>
    </location>
</feature>
<evidence type="ECO:0000313" key="1">
    <source>
        <dbReference type="EMBL" id="KVI07630.1"/>
    </source>
</evidence>
<evidence type="ECO:0000313" key="2">
    <source>
        <dbReference type="Proteomes" id="UP000243975"/>
    </source>
</evidence>